<dbReference type="SMART" id="SM00720">
    <property type="entry name" value="calpain_III"/>
    <property type="match status" value="1"/>
</dbReference>
<keyword evidence="4" id="KW-0788">Thiol protease</keyword>
<dbReference type="PANTHER" id="PTHR10183">
    <property type="entry name" value="CALPAIN"/>
    <property type="match status" value="1"/>
</dbReference>
<proteinExistence type="inferred from homology"/>
<comment type="similarity">
    <text evidence="1">Belongs to the peptidase C2 family.</text>
</comment>
<evidence type="ECO:0000259" key="8">
    <source>
        <dbReference type="PROSITE" id="PS50203"/>
    </source>
</evidence>
<evidence type="ECO:0000256" key="6">
    <source>
        <dbReference type="SAM" id="Coils"/>
    </source>
</evidence>
<feature type="compositionally biased region" description="Acidic residues" evidence="7">
    <location>
        <begin position="517"/>
        <end position="528"/>
    </location>
</feature>
<reference evidence="9 10" key="1">
    <citation type="submission" date="2024-03" db="EMBL/GenBank/DDBJ databases">
        <title>Aureococcus anophagefferens CCMP1851 and Kratosvirus quantuckense: Draft genome of a second virus-susceptible host strain in the model system.</title>
        <authorList>
            <person name="Chase E."/>
            <person name="Truchon A.R."/>
            <person name="Schepens W."/>
            <person name="Wilhelm S.W."/>
        </authorList>
    </citation>
    <scope>NUCLEOTIDE SEQUENCE [LARGE SCALE GENOMIC DNA]</scope>
    <source>
        <strain evidence="9 10">CCMP1851</strain>
    </source>
</reference>
<protein>
    <submittedName>
        <fullName evidence="9">Calcium-dependent cysteine-type endopeptidase</fullName>
    </submittedName>
</protein>
<keyword evidence="3" id="KW-0378">Hydrolase</keyword>
<dbReference type="PROSITE" id="PS50203">
    <property type="entry name" value="CALPAIN_CAT"/>
    <property type="match status" value="1"/>
</dbReference>
<comment type="caution">
    <text evidence="5">Lacks conserved residue(s) required for the propagation of feature annotation.</text>
</comment>
<dbReference type="PRINTS" id="PR00704">
    <property type="entry name" value="CALPAIN"/>
</dbReference>
<keyword evidence="10" id="KW-1185">Reference proteome</keyword>
<evidence type="ECO:0000313" key="10">
    <source>
        <dbReference type="Proteomes" id="UP001363151"/>
    </source>
</evidence>
<dbReference type="Gene3D" id="3.90.70.10">
    <property type="entry name" value="Cysteine proteinases"/>
    <property type="match status" value="1"/>
</dbReference>
<evidence type="ECO:0000256" key="2">
    <source>
        <dbReference type="ARBA" id="ARBA00022670"/>
    </source>
</evidence>
<evidence type="ECO:0000256" key="4">
    <source>
        <dbReference type="ARBA" id="ARBA00022807"/>
    </source>
</evidence>
<dbReference type="Gene3D" id="2.60.120.380">
    <property type="match status" value="1"/>
</dbReference>
<dbReference type="SUPFAM" id="SSF49758">
    <property type="entry name" value="Calpain large subunit, middle domain (domain III)"/>
    <property type="match status" value="1"/>
</dbReference>
<accession>A0ABR1GER6</accession>
<name>A0ABR1GER6_AURAN</name>
<dbReference type="InterPro" id="IPR038765">
    <property type="entry name" value="Papain-like_cys_pep_sf"/>
</dbReference>
<evidence type="ECO:0000256" key="1">
    <source>
        <dbReference type="ARBA" id="ARBA00007623"/>
    </source>
</evidence>
<dbReference type="InterPro" id="IPR022684">
    <property type="entry name" value="Calpain_cysteine_protease"/>
</dbReference>
<dbReference type="InterPro" id="IPR001300">
    <property type="entry name" value="Peptidase_C2_calpain_cat"/>
</dbReference>
<dbReference type="Proteomes" id="UP001363151">
    <property type="component" value="Unassembled WGS sequence"/>
</dbReference>
<feature type="region of interest" description="Disordered" evidence="7">
    <location>
        <begin position="517"/>
        <end position="537"/>
    </location>
</feature>
<dbReference type="PANTHER" id="PTHR10183:SF379">
    <property type="entry name" value="CALPAIN-5"/>
    <property type="match status" value="1"/>
</dbReference>
<comment type="caution">
    <text evidence="9">The sequence shown here is derived from an EMBL/GenBank/DDBJ whole genome shotgun (WGS) entry which is preliminary data.</text>
</comment>
<dbReference type="SUPFAM" id="SSF54001">
    <property type="entry name" value="Cysteine proteinases"/>
    <property type="match status" value="1"/>
</dbReference>
<dbReference type="InterPro" id="IPR036213">
    <property type="entry name" value="Calpain_III_sf"/>
</dbReference>
<evidence type="ECO:0000256" key="7">
    <source>
        <dbReference type="SAM" id="MobiDB-lite"/>
    </source>
</evidence>
<dbReference type="InterPro" id="IPR022682">
    <property type="entry name" value="Calpain_domain_III"/>
</dbReference>
<evidence type="ECO:0000256" key="5">
    <source>
        <dbReference type="PROSITE-ProRule" id="PRU00239"/>
    </source>
</evidence>
<dbReference type="Pfam" id="PF00648">
    <property type="entry name" value="Peptidase_C2"/>
    <property type="match status" value="1"/>
</dbReference>
<dbReference type="Pfam" id="PF01067">
    <property type="entry name" value="Calpain_III"/>
    <property type="match status" value="1"/>
</dbReference>
<dbReference type="EMBL" id="JBBJCI010000031">
    <property type="protein sequence ID" value="KAK7254291.1"/>
    <property type="molecule type" value="Genomic_DNA"/>
</dbReference>
<evidence type="ECO:0000313" key="9">
    <source>
        <dbReference type="EMBL" id="KAK7254291.1"/>
    </source>
</evidence>
<keyword evidence="2" id="KW-0645">Protease</keyword>
<keyword evidence="6" id="KW-0175">Coiled coil</keyword>
<feature type="coiled-coil region" evidence="6">
    <location>
        <begin position="565"/>
        <end position="592"/>
    </location>
</feature>
<dbReference type="CDD" id="cd00044">
    <property type="entry name" value="CysPc"/>
    <property type="match status" value="1"/>
</dbReference>
<organism evidence="9 10">
    <name type="scientific">Aureococcus anophagefferens</name>
    <name type="common">Harmful bloom alga</name>
    <dbReference type="NCBI Taxonomy" id="44056"/>
    <lineage>
        <taxon>Eukaryota</taxon>
        <taxon>Sar</taxon>
        <taxon>Stramenopiles</taxon>
        <taxon>Ochrophyta</taxon>
        <taxon>Pelagophyceae</taxon>
        <taxon>Pelagomonadales</taxon>
        <taxon>Pelagomonadaceae</taxon>
        <taxon>Aureococcus</taxon>
    </lineage>
</organism>
<evidence type="ECO:0000256" key="3">
    <source>
        <dbReference type="ARBA" id="ARBA00022801"/>
    </source>
</evidence>
<sequence>MASLDTGAYKDLYHDYASDDQARIEERKLVGGLEGDALYVDATFPASGSSLYYNEHQPPKYGIPAELVEWNRIGGREIEGCVEPVFVSEAPGGGGVKQGALRDRWFLSALGMVGSKPELLSQILVSSALWKKGIYTVKFFKAGKWRYVHVDDKIPCDRGGRPHFARSCDANEAWVMVVEKAFAKLHSCYEAICAGGLEEGLKDCTGAPTSLFDIASPELKPKTEDGSLWTEMLDMMARGSVVGICDNRKAREPLDPIGMDNAPSGLLKSHVYVVEKLVSCEAEATAEYDALETKMVMLTNPARLGAWNGNWCPDGALWRQYPPIAAACGMGNNGEDFKAQHPSSFWMEWADVVTQFDTLLLTQEYSKEGGKMTYRGSWIPGDAKSGAGGGPAESTWGSNPQYVFDVTEVTRFCASLSQADPRWHEAGIALADEAPPIGFTIQHVPGGRRAAKYKASACSGGPPGFQAQRTVTAPCLLQPGSYALVPATLAAGAVATSFVVELHADALINFQNADDDMPDLDVEDDDPDNVSPGDADAAANYAALPPAPLLPEPEGRELQALWSQAANLAAYLKSITAQNAELEAKILQLEEATSD</sequence>
<feature type="domain" description="Calpain catalytic" evidence="8">
    <location>
        <begin position="38"/>
        <end position="365"/>
    </location>
</feature>
<dbReference type="SMART" id="SM00230">
    <property type="entry name" value="CysPc"/>
    <property type="match status" value="1"/>
</dbReference>
<gene>
    <name evidence="9" type="primary">CAPN15</name>
    <name evidence="9" type="ORF">SO694_00009327</name>
</gene>
<dbReference type="InterPro" id="IPR022683">
    <property type="entry name" value="Calpain_III"/>
</dbReference>